<dbReference type="GO" id="GO:0016279">
    <property type="term" value="F:protein-lysine N-methyltransferase activity"/>
    <property type="evidence" value="ECO:0007669"/>
    <property type="project" value="RHEA"/>
</dbReference>
<feature type="binding site" evidence="6">
    <location>
        <position position="228"/>
    </location>
    <ligand>
        <name>S-adenosyl-L-methionine</name>
        <dbReference type="ChEBI" id="CHEBI:59789"/>
    </ligand>
</feature>
<dbReference type="STRING" id="53444.AYR59_05160"/>
<dbReference type="CDD" id="cd02440">
    <property type="entry name" value="AdoMet_MTases"/>
    <property type="match status" value="1"/>
</dbReference>
<dbReference type="GO" id="GO:0032259">
    <property type="term" value="P:methylation"/>
    <property type="evidence" value="ECO:0007669"/>
    <property type="project" value="UniProtKB-KW"/>
</dbReference>
<dbReference type="PATRIC" id="fig|1122148.6.peg.362"/>
<dbReference type="PANTHER" id="PTHR43648">
    <property type="entry name" value="ELECTRON TRANSFER FLAVOPROTEIN BETA SUBUNIT LYSINE METHYLTRANSFERASE"/>
    <property type="match status" value="1"/>
</dbReference>
<dbReference type="AlphaFoldDB" id="A0A0R2JP55"/>
<keyword evidence="4 6" id="KW-0808">Transferase</keyword>
<evidence type="ECO:0000256" key="5">
    <source>
        <dbReference type="ARBA" id="ARBA00022691"/>
    </source>
</evidence>
<keyword evidence="5 6" id="KW-0949">S-adenosyl-L-methionine</keyword>
<organism evidence="7 8">
    <name type="scientific">Fructilactobacillus lindneri DSM 20690 = JCM 11027</name>
    <dbReference type="NCBI Taxonomy" id="1122148"/>
    <lineage>
        <taxon>Bacteria</taxon>
        <taxon>Bacillati</taxon>
        <taxon>Bacillota</taxon>
        <taxon>Bacilli</taxon>
        <taxon>Lactobacillales</taxon>
        <taxon>Lactobacillaceae</taxon>
        <taxon>Fructilactobacillus</taxon>
    </lineage>
</organism>
<dbReference type="NCBIfam" id="TIGR00406">
    <property type="entry name" value="prmA"/>
    <property type="match status" value="1"/>
</dbReference>
<feature type="binding site" evidence="6">
    <location>
        <position position="185"/>
    </location>
    <ligand>
        <name>S-adenosyl-L-methionine</name>
        <dbReference type="ChEBI" id="CHEBI:59789"/>
    </ligand>
</feature>
<dbReference type="PANTHER" id="PTHR43648:SF1">
    <property type="entry name" value="ELECTRON TRANSFER FLAVOPROTEIN BETA SUBUNIT LYSINE METHYLTRANSFERASE"/>
    <property type="match status" value="1"/>
</dbReference>
<dbReference type="PIRSF" id="PIRSF000401">
    <property type="entry name" value="RPL11_MTase"/>
    <property type="match status" value="1"/>
</dbReference>
<dbReference type="Gene3D" id="3.40.50.150">
    <property type="entry name" value="Vaccinia Virus protein VP39"/>
    <property type="match status" value="1"/>
</dbReference>
<dbReference type="SUPFAM" id="SSF53335">
    <property type="entry name" value="S-adenosyl-L-methionine-dependent methyltransferases"/>
    <property type="match status" value="1"/>
</dbReference>
<gene>
    <name evidence="6" type="primary">prmA</name>
    <name evidence="7" type="ORF">IV52_GL000343</name>
</gene>
<dbReference type="RefSeq" id="WP_054646132.1">
    <property type="nucleotide sequence ID" value="NZ_FUXS01000001.1"/>
</dbReference>
<keyword evidence="3 6" id="KW-0489">Methyltransferase</keyword>
<dbReference type="HAMAP" id="MF_00735">
    <property type="entry name" value="Methyltr_PrmA"/>
    <property type="match status" value="1"/>
</dbReference>
<dbReference type="EMBL" id="JQBT01000032">
    <property type="protein sequence ID" value="KRN78939.1"/>
    <property type="molecule type" value="Genomic_DNA"/>
</dbReference>
<dbReference type="InterPro" id="IPR029063">
    <property type="entry name" value="SAM-dependent_MTases_sf"/>
</dbReference>
<dbReference type="OrthoDB" id="9785995at2"/>
<dbReference type="Proteomes" id="UP000051565">
    <property type="component" value="Unassembled WGS sequence"/>
</dbReference>
<dbReference type="GO" id="GO:0005737">
    <property type="term" value="C:cytoplasm"/>
    <property type="evidence" value="ECO:0007669"/>
    <property type="project" value="UniProtKB-SubCell"/>
</dbReference>
<dbReference type="InterPro" id="IPR004498">
    <property type="entry name" value="Ribosomal_PrmA_MeTrfase"/>
</dbReference>
<name>A0A0R2JP55_9LACO</name>
<dbReference type="GO" id="GO:0005840">
    <property type="term" value="C:ribosome"/>
    <property type="evidence" value="ECO:0007669"/>
    <property type="project" value="UniProtKB-KW"/>
</dbReference>
<protein>
    <recommendedName>
        <fullName evidence="6">Ribosomal protein L11 methyltransferase</fullName>
        <shortName evidence="6">L11 Mtase</shortName>
        <ecNumber evidence="6">2.1.1.-</ecNumber>
    </recommendedName>
</protein>
<evidence type="ECO:0000256" key="2">
    <source>
        <dbReference type="ARBA" id="ARBA00022490"/>
    </source>
</evidence>
<comment type="similarity">
    <text evidence="1 6">Belongs to the methyltransferase superfamily. PrmA family.</text>
</comment>
<proteinExistence type="inferred from homology"/>
<comment type="function">
    <text evidence="6">Methylates ribosomal protein L11.</text>
</comment>
<comment type="catalytic activity">
    <reaction evidence="6">
        <text>L-lysyl-[protein] + 3 S-adenosyl-L-methionine = N(6),N(6),N(6)-trimethyl-L-lysyl-[protein] + 3 S-adenosyl-L-homocysteine + 3 H(+)</text>
        <dbReference type="Rhea" id="RHEA:54192"/>
        <dbReference type="Rhea" id="RHEA-COMP:9752"/>
        <dbReference type="Rhea" id="RHEA-COMP:13826"/>
        <dbReference type="ChEBI" id="CHEBI:15378"/>
        <dbReference type="ChEBI" id="CHEBI:29969"/>
        <dbReference type="ChEBI" id="CHEBI:57856"/>
        <dbReference type="ChEBI" id="CHEBI:59789"/>
        <dbReference type="ChEBI" id="CHEBI:61961"/>
    </reaction>
</comment>
<comment type="caution">
    <text evidence="7">The sequence shown here is derived from an EMBL/GenBank/DDBJ whole genome shotgun (WGS) entry which is preliminary data.</text>
</comment>
<keyword evidence="7" id="KW-0687">Ribonucleoprotein</keyword>
<evidence type="ECO:0000256" key="3">
    <source>
        <dbReference type="ARBA" id="ARBA00022603"/>
    </source>
</evidence>
<keyword evidence="8" id="KW-1185">Reference proteome</keyword>
<evidence type="ECO:0000256" key="1">
    <source>
        <dbReference type="ARBA" id="ARBA00009741"/>
    </source>
</evidence>
<sequence length="294" mass="32198">MNLNLIEVKVMTKQEAVPAVSNILMEAGAQGVQIDDHKLEDVAVISYFPDDADIKSILLKIRAKVVNLTAYGLNPAPAKVTARSLSDAKWATTWEKYYHAERVTRFLTIVPAWEDYENKETNQIIIKLNPGMAFGTGTHPTTKMAMQALETILRGNETVFDVGTGSGVLAVTSRKLGAGDIFAWDNDKNAVESAKKNIALNMGMQNIQVGINSLLEEIIGTADVIVANMLAEVLLPLVPQAADHLKKGGKFITAGIYFDKLDDMIDELNQHGFVINQVMSVDNWRSIIATKGEN</sequence>
<dbReference type="GeneID" id="61250223"/>
<evidence type="ECO:0000256" key="6">
    <source>
        <dbReference type="HAMAP-Rule" id="MF_00735"/>
    </source>
</evidence>
<keyword evidence="2 6" id="KW-0963">Cytoplasm</keyword>
<evidence type="ECO:0000313" key="7">
    <source>
        <dbReference type="EMBL" id="KRN78939.1"/>
    </source>
</evidence>
<feature type="binding site" evidence="6">
    <location>
        <position position="142"/>
    </location>
    <ligand>
        <name>S-adenosyl-L-methionine</name>
        <dbReference type="ChEBI" id="CHEBI:59789"/>
    </ligand>
</feature>
<feature type="binding site" evidence="6">
    <location>
        <position position="163"/>
    </location>
    <ligand>
        <name>S-adenosyl-L-methionine</name>
        <dbReference type="ChEBI" id="CHEBI:59789"/>
    </ligand>
</feature>
<dbReference type="Pfam" id="PF06325">
    <property type="entry name" value="PrmA"/>
    <property type="match status" value="1"/>
</dbReference>
<accession>A0A0R2JP55</accession>
<dbReference type="InterPro" id="IPR050078">
    <property type="entry name" value="Ribosomal_L11_MeTrfase_PrmA"/>
</dbReference>
<dbReference type="EC" id="2.1.1.-" evidence="6"/>
<evidence type="ECO:0000256" key="4">
    <source>
        <dbReference type="ARBA" id="ARBA00022679"/>
    </source>
</evidence>
<evidence type="ECO:0000313" key="8">
    <source>
        <dbReference type="Proteomes" id="UP000051565"/>
    </source>
</evidence>
<reference evidence="7 8" key="1">
    <citation type="journal article" date="2015" name="Genome Announc.">
        <title>Expanding the biotechnology potential of lactobacilli through comparative genomics of 213 strains and associated genera.</title>
        <authorList>
            <person name="Sun Z."/>
            <person name="Harris H.M."/>
            <person name="McCann A."/>
            <person name="Guo C."/>
            <person name="Argimon S."/>
            <person name="Zhang W."/>
            <person name="Yang X."/>
            <person name="Jeffery I.B."/>
            <person name="Cooney J.C."/>
            <person name="Kagawa T.F."/>
            <person name="Liu W."/>
            <person name="Song Y."/>
            <person name="Salvetti E."/>
            <person name="Wrobel A."/>
            <person name="Rasinkangas P."/>
            <person name="Parkhill J."/>
            <person name="Rea M.C."/>
            <person name="O'Sullivan O."/>
            <person name="Ritari J."/>
            <person name="Douillard F.P."/>
            <person name="Paul Ross R."/>
            <person name="Yang R."/>
            <person name="Briner A.E."/>
            <person name="Felis G.E."/>
            <person name="de Vos W.M."/>
            <person name="Barrangou R."/>
            <person name="Klaenhammer T.R."/>
            <person name="Caufield P.W."/>
            <person name="Cui Y."/>
            <person name="Zhang H."/>
            <person name="O'Toole P.W."/>
        </authorList>
    </citation>
    <scope>NUCLEOTIDE SEQUENCE [LARGE SCALE GENOMIC DNA]</scope>
    <source>
        <strain evidence="7 8">DSM 20690</strain>
    </source>
</reference>
<comment type="subcellular location">
    <subcellularLocation>
        <location evidence="6">Cytoplasm</location>
    </subcellularLocation>
</comment>
<keyword evidence="7" id="KW-0689">Ribosomal protein</keyword>